<organism evidence="2 3">
    <name type="scientific">Inconstantimicrobium porci</name>
    <dbReference type="NCBI Taxonomy" id="2652291"/>
    <lineage>
        <taxon>Bacteria</taxon>
        <taxon>Bacillati</taxon>
        <taxon>Bacillota</taxon>
        <taxon>Clostridia</taxon>
        <taxon>Eubacteriales</taxon>
        <taxon>Clostridiaceae</taxon>
        <taxon>Inconstantimicrobium</taxon>
    </lineage>
</organism>
<evidence type="ECO:0000313" key="2">
    <source>
        <dbReference type="EMBL" id="MSR91826.1"/>
    </source>
</evidence>
<feature type="transmembrane region" description="Helical" evidence="1">
    <location>
        <begin position="127"/>
        <end position="143"/>
    </location>
</feature>
<dbReference type="Proteomes" id="UP000460287">
    <property type="component" value="Unassembled WGS sequence"/>
</dbReference>
<dbReference type="AlphaFoldDB" id="A0A7X2MZA0"/>
<keyword evidence="3" id="KW-1185">Reference proteome</keyword>
<proteinExistence type="predicted"/>
<evidence type="ECO:0000313" key="3">
    <source>
        <dbReference type="Proteomes" id="UP000460287"/>
    </source>
</evidence>
<keyword evidence="1" id="KW-0812">Transmembrane</keyword>
<evidence type="ECO:0000256" key="1">
    <source>
        <dbReference type="SAM" id="Phobius"/>
    </source>
</evidence>
<gene>
    <name evidence="2" type="ORF">FYJ33_10525</name>
</gene>
<feature type="transmembrane region" description="Helical" evidence="1">
    <location>
        <begin position="219"/>
        <end position="243"/>
    </location>
</feature>
<dbReference type="EMBL" id="VULX01000016">
    <property type="protein sequence ID" value="MSR91826.1"/>
    <property type="molecule type" value="Genomic_DNA"/>
</dbReference>
<name>A0A7X2MZA0_9CLOT</name>
<keyword evidence="1" id="KW-0472">Membrane</keyword>
<sequence>MAVVCSEVHISNILRVACCVLTFVPIFFEPGLSYKVSVAIVGAVLTYFHRKFALEINYDQALYQLKAAFTAIIIMIAFSYLAADSVIVNEYIIPYAILFIIFDIMLLRTMRNYKYNTVNKKLRKINMFYLIFVVVFSAVLSIKEIRSVAKAGAVMVYNGISFILGKICLFFSCILFKLLPQFHIKQETVDKFYKNFQLIYGKRNQNQDLNEGLKRIQPILALQSFIVKAIIVIIVVSLFLYMFKMQYNRKKETSDFVEKREAIKSDEHKGKHRLSIYDKLKKGSYKDKIRYYYYKLLLDCSKKNIKIACSDTTKEINNKAGESFNKECLNNMRDIYIKAKYTESECTAEDYNSFHKNYKEK</sequence>
<accession>A0A7X2MZA0</accession>
<keyword evidence="1" id="KW-1133">Transmembrane helix</keyword>
<comment type="caution">
    <text evidence="2">The sequence shown here is derived from an EMBL/GenBank/DDBJ whole genome shotgun (WGS) entry which is preliminary data.</text>
</comment>
<feature type="transmembrane region" description="Helical" evidence="1">
    <location>
        <begin position="155"/>
        <end position="176"/>
    </location>
</feature>
<feature type="transmembrane region" description="Helical" evidence="1">
    <location>
        <begin position="61"/>
        <end position="82"/>
    </location>
</feature>
<dbReference type="RefSeq" id="WP_154531723.1">
    <property type="nucleotide sequence ID" value="NZ_JAQXTV010000084.1"/>
</dbReference>
<feature type="transmembrane region" description="Helical" evidence="1">
    <location>
        <begin position="88"/>
        <end position="107"/>
    </location>
</feature>
<protein>
    <submittedName>
        <fullName evidence="2">Uncharacterized protein</fullName>
    </submittedName>
</protein>
<reference evidence="2 3" key="1">
    <citation type="submission" date="2019-08" db="EMBL/GenBank/DDBJ databases">
        <title>In-depth cultivation of the pig gut microbiome towards novel bacterial diversity and tailored functional studies.</title>
        <authorList>
            <person name="Wylensek D."/>
            <person name="Hitch T.C.A."/>
            <person name="Clavel T."/>
        </authorList>
    </citation>
    <scope>NUCLEOTIDE SEQUENCE [LARGE SCALE GENOMIC DNA]</scope>
    <source>
        <strain evidence="2 3">WCA-383-APC-5B</strain>
    </source>
</reference>